<dbReference type="EMBL" id="BMHP01000002">
    <property type="protein sequence ID" value="GGD66858.1"/>
    <property type="molecule type" value="Genomic_DNA"/>
</dbReference>
<dbReference type="CDD" id="cd04301">
    <property type="entry name" value="NAT_SF"/>
    <property type="match status" value="1"/>
</dbReference>
<evidence type="ECO:0000313" key="2">
    <source>
        <dbReference type="EMBL" id="GGD66858.1"/>
    </source>
</evidence>
<gene>
    <name evidence="2" type="ORF">GCM10010911_25780</name>
</gene>
<dbReference type="PROSITE" id="PS51186">
    <property type="entry name" value="GNAT"/>
    <property type="match status" value="1"/>
</dbReference>
<organism evidence="2 3">
    <name type="scientific">Paenibacillus nasutitermitis</name>
    <dbReference type="NCBI Taxonomy" id="1652958"/>
    <lineage>
        <taxon>Bacteria</taxon>
        <taxon>Bacillati</taxon>
        <taxon>Bacillota</taxon>
        <taxon>Bacilli</taxon>
        <taxon>Bacillales</taxon>
        <taxon>Paenibacillaceae</taxon>
        <taxon>Paenibacillus</taxon>
    </lineage>
</organism>
<reference evidence="2" key="1">
    <citation type="journal article" date="2014" name="Int. J. Syst. Evol. Microbiol.">
        <title>Complete genome sequence of Corynebacterium casei LMG S-19264T (=DSM 44701T), isolated from a smear-ripened cheese.</title>
        <authorList>
            <consortium name="US DOE Joint Genome Institute (JGI-PGF)"/>
            <person name="Walter F."/>
            <person name="Albersmeier A."/>
            <person name="Kalinowski J."/>
            <person name="Ruckert C."/>
        </authorList>
    </citation>
    <scope>NUCLEOTIDE SEQUENCE</scope>
    <source>
        <strain evidence="2">CGMCC 1.15178</strain>
    </source>
</reference>
<dbReference type="InterPro" id="IPR000182">
    <property type="entry name" value="GNAT_dom"/>
</dbReference>
<reference evidence="2" key="2">
    <citation type="submission" date="2020-09" db="EMBL/GenBank/DDBJ databases">
        <authorList>
            <person name="Sun Q."/>
            <person name="Zhou Y."/>
        </authorList>
    </citation>
    <scope>NUCLEOTIDE SEQUENCE</scope>
    <source>
        <strain evidence="2">CGMCC 1.15178</strain>
    </source>
</reference>
<evidence type="ECO:0000313" key="3">
    <source>
        <dbReference type="Proteomes" id="UP000612456"/>
    </source>
</evidence>
<sequence length="192" mass="21883">MQSGGAGTEQLVLTSTENLNHELWPEARRLYHQAFPQEGRKSDAVIKRMFERRIGMLHMGQLGQQVAAMAITGISDDGRVLLIDYLTVREDLRGQGIGVAFVDAVSRWAMEEQGLEGMLIEVEADGSPVNAERVRFWGNCGFTPTEYVHSYRWVPEPYRAMYRWFKQGSDLPVDGEILFRYITGFHHKAYAK</sequence>
<dbReference type="RefSeq" id="WP_188992367.1">
    <property type="nucleotide sequence ID" value="NZ_BMHP01000002.1"/>
</dbReference>
<dbReference type="AlphaFoldDB" id="A0A917DU39"/>
<dbReference type="Pfam" id="PF00583">
    <property type="entry name" value="Acetyltransf_1"/>
    <property type="match status" value="1"/>
</dbReference>
<name>A0A917DU39_9BACL</name>
<comment type="caution">
    <text evidence="2">The sequence shown here is derived from an EMBL/GenBank/DDBJ whole genome shotgun (WGS) entry which is preliminary data.</text>
</comment>
<dbReference type="GO" id="GO:0016747">
    <property type="term" value="F:acyltransferase activity, transferring groups other than amino-acyl groups"/>
    <property type="evidence" value="ECO:0007669"/>
    <property type="project" value="InterPro"/>
</dbReference>
<dbReference type="Proteomes" id="UP000612456">
    <property type="component" value="Unassembled WGS sequence"/>
</dbReference>
<dbReference type="SUPFAM" id="SSF55729">
    <property type="entry name" value="Acyl-CoA N-acyltransferases (Nat)"/>
    <property type="match status" value="1"/>
</dbReference>
<keyword evidence="3" id="KW-1185">Reference proteome</keyword>
<feature type="domain" description="N-acetyltransferase" evidence="1">
    <location>
        <begin position="14"/>
        <end position="169"/>
    </location>
</feature>
<protein>
    <recommendedName>
        <fullName evidence="1">N-acetyltransferase domain-containing protein</fullName>
    </recommendedName>
</protein>
<evidence type="ECO:0000259" key="1">
    <source>
        <dbReference type="PROSITE" id="PS51186"/>
    </source>
</evidence>
<proteinExistence type="predicted"/>
<accession>A0A917DU39</accession>
<dbReference type="Gene3D" id="3.40.630.30">
    <property type="match status" value="1"/>
</dbReference>
<dbReference type="InterPro" id="IPR016181">
    <property type="entry name" value="Acyl_CoA_acyltransferase"/>
</dbReference>